<evidence type="ECO:0000256" key="5">
    <source>
        <dbReference type="ARBA" id="ARBA00022723"/>
    </source>
</evidence>
<keyword evidence="4" id="KW-0540">Nuclease</keyword>
<evidence type="ECO:0000256" key="1">
    <source>
        <dbReference type="ARBA" id="ARBA00001968"/>
    </source>
</evidence>
<keyword evidence="6" id="KW-0378">Hydrolase</keyword>
<dbReference type="GO" id="GO:0005634">
    <property type="term" value="C:nucleus"/>
    <property type="evidence" value="ECO:0007669"/>
    <property type="project" value="UniProtKB-SubCell"/>
</dbReference>
<evidence type="ECO:0000256" key="6">
    <source>
        <dbReference type="ARBA" id="ARBA00022801"/>
    </source>
</evidence>
<evidence type="ECO:0000256" key="2">
    <source>
        <dbReference type="ARBA" id="ARBA00004123"/>
    </source>
</evidence>
<gene>
    <name evidence="9" type="ORF">RI129_002731</name>
</gene>
<name>A0AAN7VQ65_9COLE</name>
<evidence type="ECO:0000256" key="4">
    <source>
        <dbReference type="ARBA" id="ARBA00022722"/>
    </source>
</evidence>
<evidence type="ECO:0000313" key="9">
    <source>
        <dbReference type="EMBL" id="KAK5647839.1"/>
    </source>
</evidence>
<evidence type="ECO:0000259" key="8">
    <source>
        <dbReference type="Pfam" id="PF13359"/>
    </source>
</evidence>
<comment type="caution">
    <text evidence="9">The sequence shown here is derived from an EMBL/GenBank/DDBJ whole genome shotgun (WGS) entry which is preliminary data.</text>
</comment>
<dbReference type="PANTHER" id="PTHR22930:SF85">
    <property type="entry name" value="GH03217P-RELATED"/>
    <property type="match status" value="1"/>
</dbReference>
<evidence type="ECO:0000256" key="3">
    <source>
        <dbReference type="ARBA" id="ARBA00006958"/>
    </source>
</evidence>
<comment type="subcellular location">
    <subcellularLocation>
        <location evidence="2">Nucleus</location>
    </subcellularLocation>
</comment>
<dbReference type="Proteomes" id="UP001329430">
    <property type="component" value="Chromosome 2"/>
</dbReference>
<comment type="similarity">
    <text evidence="3">Belongs to the HARBI1 family.</text>
</comment>
<reference evidence="9 10" key="1">
    <citation type="journal article" date="2024" name="Insects">
        <title>An Improved Chromosome-Level Genome Assembly of the Firefly Pyrocoelia pectoralis.</title>
        <authorList>
            <person name="Fu X."/>
            <person name="Meyer-Rochow V.B."/>
            <person name="Ballantyne L."/>
            <person name="Zhu X."/>
        </authorList>
    </citation>
    <scope>NUCLEOTIDE SEQUENCE [LARGE SCALE GENOMIC DNA]</scope>
    <source>
        <strain evidence="9">XCY_ONT2</strain>
    </source>
</reference>
<dbReference type="EMBL" id="JAVRBK010000002">
    <property type="protein sequence ID" value="KAK5647839.1"/>
    <property type="molecule type" value="Genomic_DNA"/>
</dbReference>
<comment type="cofactor">
    <cofactor evidence="1">
        <name>a divalent metal cation</name>
        <dbReference type="ChEBI" id="CHEBI:60240"/>
    </cofactor>
</comment>
<dbReference type="InterPro" id="IPR045249">
    <property type="entry name" value="HARBI1-like"/>
</dbReference>
<dbReference type="GO" id="GO:0046872">
    <property type="term" value="F:metal ion binding"/>
    <property type="evidence" value="ECO:0007669"/>
    <property type="project" value="UniProtKB-KW"/>
</dbReference>
<dbReference type="AlphaFoldDB" id="A0AAN7VQ65"/>
<sequence>MIIINSIVASTFVNSAGITLQGICDDEMKFTDCCAGYPSSVSDVKIFKNSVIYAEFINNPNVYFEENYFIIGDKAYPNKKYCISPYIDRGNLTRRQKRFNTAHAQTRQVIRTFTLLFGRFRRLKYLDMNRIDLIPATIIACCVLHNVLKSSR</sequence>
<proteinExistence type="inferred from homology"/>
<dbReference type="GO" id="GO:0016787">
    <property type="term" value="F:hydrolase activity"/>
    <property type="evidence" value="ECO:0007669"/>
    <property type="project" value="UniProtKB-KW"/>
</dbReference>
<accession>A0AAN7VQ65</accession>
<dbReference type="InterPro" id="IPR027806">
    <property type="entry name" value="HARBI1_dom"/>
</dbReference>
<keyword evidence="5" id="KW-0479">Metal-binding</keyword>
<evidence type="ECO:0000256" key="7">
    <source>
        <dbReference type="ARBA" id="ARBA00023242"/>
    </source>
</evidence>
<evidence type="ECO:0000313" key="10">
    <source>
        <dbReference type="Proteomes" id="UP001329430"/>
    </source>
</evidence>
<dbReference type="PANTHER" id="PTHR22930">
    <property type="match status" value="1"/>
</dbReference>
<dbReference type="GO" id="GO:0004518">
    <property type="term" value="F:nuclease activity"/>
    <property type="evidence" value="ECO:0007669"/>
    <property type="project" value="UniProtKB-KW"/>
</dbReference>
<feature type="domain" description="DDE Tnp4" evidence="8">
    <location>
        <begin position="16"/>
        <end position="146"/>
    </location>
</feature>
<protein>
    <recommendedName>
        <fullName evidence="8">DDE Tnp4 domain-containing protein</fullName>
    </recommendedName>
</protein>
<keyword evidence="10" id="KW-1185">Reference proteome</keyword>
<keyword evidence="7" id="KW-0539">Nucleus</keyword>
<dbReference type="Pfam" id="PF13359">
    <property type="entry name" value="DDE_Tnp_4"/>
    <property type="match status" value="1"/>
</dbReference>
<organism evidence="9 10">
    <name type="scientific">Pyrocoelia pectoralis</name>
    <dbReference type="NCBI Taxonomy" id="417401"/>
    <lineage>
        <taxon>Eukaryota</taxon>
        <taxon>Metazoa</taxon>
        <taxon>Ecdysozoa</taxon>
        <taxon>Arthropoda</taxon>
        <taxon>Hexapoda</taxon>
        <taxon>Insecta</taxon>
        <taxon>Pterygota</taxon>
        <taxon>Neoptera</taxon>
        <taxon>Endopterygota</taxon>
        <taxon>Coleoptera</taxon>
        <taxon>Polyphaga</taxon>
        <taxon>Elateriformia</taxon>
        <taxon>Elateroidea</taxon>
        <taxon>Lampyridae</taxon>
        <taxon>Lampyrinae</taxon>
        <taxon>Pyrocoelia</taxon>
    </lineage>
</organism>